<dbReference type="Proteomes" id="UP000694412">
    <property type="component" value="Chromosome 5"/>
</dbReference>
<dbReference type="GO" id="GO:0042771">
    <property type="term" value="P:intrinsic apoptotic signaling pathway in response to DNA damage by p53 class mediator"/>
    <property type="evidence" value="ECO:0007669"/>
    <property type="project" value="TreeGrafter"/>
</dbReference>
<accession>A0A8C2TRA9</accession>
<dbReference type="Ensembl" id="ENSCJPT00005022532.1">
    <property type="protein sequence ID" value="ENSCJPP00005015975.1"/>
    <property type="gene ID" value="ENSCJPG00005013174.1"/>
</dbReference>
<organism evidence="1 2">
    <name type="scientific">Coturnix japonica</name>
    <name type="common">Japanese quail</name>
    <name type="synonym">Coturnix coturnix japonica</name>
    <dbReference type="NCBI Taxonomy" id="93934"/>
    <lineage>
        <taxon>Eukaryota</taxon>
        <taxon>Metazoa</taxon>
        <taxon>Chordata</taxon>
        <taxon>Craniata</taxon>
        <taxon>Vertebrata</taxon>
        <taxon>Euteleostomi</taxon>
        <taxon>Archelosauria</taxon>
        <taxon>Archosauria</taxon>
        <taxon>Dinosauria</taxon>
        <taxon>Saurischia</taxon>
        <taxon>Theropoda</taxon>
        <taxon>Coelurosauria</taxon>
        <taxon>Aves</taxon>
        <taxon>Neognathae</taxon>
        <taxon>Galloanserae</taxon>
        <taxon>Galliformes</taxon>
        <taxon>Phasianidae</taxon>
        <taxon>Perdicinae</taxon>
        <taxon>Coturnix</taxon>
    </lineage>
</organism>
<keyword evidence="2" id="KW-1185">Reference proteome</keyword>
<name>A0A8C2TRA9_COTJA</name>
<dbReference type="AlphaFoldDB" id="A0A8C2TRA9"/>
<protein>
    <submittedName>
        <fullName evidence="1">Transmembrane protein 109</fullName>
    </submittedName>
</protein>
<dbReference type="PANTHER" id="PTHR14550:SF2">
    <property type="entry name" value="TRANSMEMBRANE PROTEIN 109"/>
    <property type="match status" value="1"/>
</dbReference>
<evidence type="ECO:0000313" key="1">
    <source>
        <dbReference type="Ensembl" id="ENSCJPP00005015975.1"/>
    </source>
</evidence>
<proteinExistence type="predicted"/>
<gene>
    <name evidence="1" type="primary">TMEM109</name>
</gene>
<dbReference type="InterPro" id="IPR039492">
    <property type="entry name" value="TMEM109"/>
</dbReference>
<sequence length="282" mass="29631">MGGQIDGVAWGAHRGILGAHVCGAFIGGHRGVIEEYGEPCWVGTLRGQPVDTAGDFERALRGQLTPPPRCPQTPLAVRRMGAEGGAMVALDEALWRLGRSAWSSLEGYVGAEPLRLLAESLLAAAWLVASSISSGLAVLSSAAGDLLEACGLHGEHGDAALSPSAVQRVLLWGLIALLGLRLLPRLLGLLLAPLRPVLRCLRLCAFLGAFLYVAAAEGSGPTARATTLLGLWGFYVLLGGGRTPPAGPGAQLEAALRSLEWKVEELRRRQQRYGAARGRAEE</sequence>
<dbReference type="GO" id="GO:0071480">
    <property type="term" value="P:cellular response to gamma radiation"/>
    <property type="evidence" value="ECO:0007669"/>
    <property type="project" value="Ensembl"/>
</dbReference>
<dbReference type="PANTHER" id="PTHR14550">
    <property type="entry name" value="TRANSMEMBRANE PROTEIN 109"/>
    <property type="match status" value="1"/>
</dbReference>
<evidence type="ECO:0000313" key="2">
    <source>
        <dbReference type="Proteomes" id="UP000694412"/>
    </source>
</evidence>
<dbReference type="GeneTree" id="ENSGT00390000015704"/>
<dbReference type="Pfam" id="PF14965">
    <property type="entry name" value="BRI3BP"/>
    <property type="match status" value="1"/>
</dbReference>
<dbReference type="GO" id="GO:0043069">
    <property type="term" value="P:negative regulation of programmed cell death"/>
    <property type="evidence" value="ECO:0007669"/>
    <property type="project" value="Ensembl"/>
</dbReference>
<reference evidence="1" key="3">
    <citation type="submission" date="2025-09" db="UniProtKB">
        <authorList>
            <consortium name="Ensembl"/>
        </authorList>
    </citation>
    <scope>IDENTIFICATION</scope>
</reference>
<reference evidence="1" key="1">
    <citation type="submission" date="2015-11" db="EMBL/GenBank/DDBJ databases">
        <authorList>
            <consortium name="International Coturnix japonica Genome Analysis Consortium"/>
            <person name="Warren W."/>
            <person name="Burt D.W."/>
            <person name="Antin P.B."/>
            <person name="Lanford R."/>
            <person name="Gros J."/>
            <person name="Wilson R.K."/>
        </authorList>
    </citation>
    <scope>NUCLEOTIDE SEQUENCE [LARGE SCALE GENOMIC DNA]</scope>
</reference>
<reference evidence="1" key="2">
    <citation type="submission" date="2025-08" db="UniProtKB">
        <authorList>
            <consortium name="Ensembl"/>
        </authorList>
    </citation>
    <scope>IDENTIFICATION</scope>
</reference>